<keyword evidence="2" id="KW-1185">Reference proteome</keyword>
<name>A0AAV6WY40_9LAMI</name>
<comment type="caution">
    <text evidence="1">The sequence shown here is derived from an EMBL/GenBank/DDBJ whole genome shotgun (WGS) entry which is preliminary data.</text>
</comment>
<gene>
    <name evidence="1" type="ORF">BUALT_Bualt10G0081100</name>
</gene>
<dbReference type="AlphaFoldDB" id="A0AAV6WY40"/>
<protein>
    <submittedName>
        <fullName evidence="1">Uncharacterized protein</fullName>
    </submittedName>
</protein>
<sequence length="195" mass="21787">MERRRLGLILQTSGGGRPGKGGAGLCINGATFSLNITGSPPPLLLRFSFCQFFSSRNKLLFSIRHRIEVIFDQLALSYLASRSGGSVFKAKLSLSPLSRSRRLKCLSKNNFPKYQGTCSTNKRNKSCRKDPSDFVHLYSDQIYGWRVNASTCKWLEHYWGSLAGDVASSMPIKMTYGHMHIPVTRCVGNRATAFR</sequence>
<evidence type="ECO:0000313" key="2">
    <source>
        <dbReference type="Proteomes" id="UP000826271"/>
    </source>
</evidence>
<reference evidence="1" key="1">
    <citation type="submission" date="2019-10" db="EMBL/GenBank/DDBJ databases">
        <authorList>
            <person name="Zhang R."/>
            <person name="Pan Y."/>
            <person name="Wang J."/>
            <person name="Ma R."/>
            <person name="Yu S."/>
        </authorList>
    </citation>
    <scope>NUCLEOTIDE SEQUENCE</scope>
    <source>
        <strain evidence="1">LA-IB0</strain>
        <tissue evidence="1">Leaf</tissue>
    </source>
</reference>
<dbReference type="EMBL" id="WHWC01000010">
    <property type="protein sequence ID" value="KAG8375253.1"/>
    <property type="molecule type" value="Genomic_DNA"/>
</dbReference>
<proteinExistence type="predicted"/>
<organism evidence="1 2">
    <name type="scientific">Buddleja alternifolia</name>
    <dbReference type="NCBI Taxonomy" id="168488"/>
    <lineage>
        <taxon>Eukaryota</taxon>
        <taxon>Viridiplantae</taxon>
        <taxon>Streptophyta</taxon>
        <taxon>Embryophyta</taxon>
        <taxon>Tracheophyta</taxon>
        <taxon>Spermatophyta</taxon>
        <taxon>Magnoliopsida</taxon>
        <taxon>eudicotyledons</taxon>
        <taxon>Gunneridae</taxon>
        <taxon>Pentapetalae</taxon>
        <taxon>asterids</taxon>
        <taxon>lamiids</taxon>
        <taxon>Lamiales</taxon>
        <taxon>Scrophulariaceae</taxon>
        <taxon>Buddlejeae</taxon>
        <taxon>Buddleja</taxon>
    </lineage>
</organism>
<dbReference type="Proteomes" id="UP000826271">
    <property type="component" value="Unassembled WGS sequence"/>
</dbReference>
<evidence type="ECO:0000313" key="1">
    <source>
        <dbReference type="EMBL" id="KAG8375253.1"/>
    </source>
</evidence>
<accession>A0AAV6WY40</accession>